<dbReference type="InterPro" id="IPR028045">
    <property type="entry name" value="HROB"/>
</dbReference>
<dbReference type="PANTHER" id="PTHR14523">
    <property type="entry name" value="UNCHARACTERIZED PROTEIN C17ORF53 HOMOLOG"/>
    <property type="match status" value="1"/>
</dbReference>
<evidence type="ECO:0000259" key="1">
    <source>
        <dbReference type="Pfam" id="PF15072"/>
    </source>
</evidence>
<dbReference type="AlphaFoldDB" id="A0A6L2MZB4"/>
<reference evidence="2" key="1">
    <citation type="journal article" date="2019" name="Sci. Rep.">
        <title>Draft genome of Tanacetum cinerariifolium, the natural source of mosquito coil.</title>
        <authorList>
            <person name="Yamashiro T."/>
            <person name="Shiraishi A."/>
            <person name="Satake H."/>
            <person name="Nakayama K."/>
        </authorList>
    </citation>
    <scope>NUCLEOTIDE SEQUENCE</scope>
</reference>
<gene>
    <name evidence="2" type="ORF">Tci_049723</name>
</gene>
<dbReference type="InterPro" id="IPR058570">
    <property type="entry name" value="HROB_OB"/>
</dbReference>
<dbReference type="EMBL" id="BKCJ010007537">
    <property type="protein sequence ID" value="GEU77745.1"/>
    <property type="molecule type" value="Genomic_DNA"/>
</dbReference>
<dbReference type="Pfam" id="PF15072">
    <property type="entry name" value="HROB"/>
    <property type="match status" value="1"/>
</dbReference>
<accession>A0A6L2MZB4</accession>
<dbReference type="GO" id="GO:0000725">
    <property type="term" value="P:recombinational repair"/>
    <property type="evidence" value="ECO:0007669"/>
    <property type="project" value="InterPro"/>
</dbReference>
<feature type="domain" description="Homologous recombination OB-fold protein OB-fold" evidence="1">
    <location>
        <begin position="107"/>
        <end position="191"/>
    </location>
</feature>
<dbReference type="PANTHER" id="PTHR14523:SF1">
    <property type="entry name" value="HOMOLOGOUS RECOMBINATION OB-FOLD PROTEIN"/>
    <property type="match status" value="1"/>
</dbReference>
<organism evidence="2">
    <name type="scientific">Tanacetum cinerariifolium</name>
    <name type="common">Dalmatian daisy</name>
    <name type="synonym">Chrysanthemum cinerariifolium</name>
    <dbReference type="NCBI Taxonomy" id="118510"/>
    <lineage>
        <taxon>Eukaryota</taxon>
        <taxon>Viridiplantae</taxon>
        <taxon>Streptophyta</taxon>
        <taxon>Embryophyta</taxon>
        <taxon>Tracheophyta</taxon>
        <taxon>Spermatophyta</taxon>
        <taxon>Magnoliopsida</taxon>
        <taxon>eudicotyledons</taxon>
        <taxon>Gunneridae</taxon>
        <taxon>Pentapetalae</taxon>
        <taxon>asterids</taxon>
        <taxon>campanulids</taxon>
        <taxon>Asterales</taxon>
        <taxon>Asteraceae</taxon>
        <taxon>Asteroideae</taxon>
        <taxon>Anthemideae</taxon>
        <taxon>Anthemidinae</taxon>
        <taxon>Tanacetum</taxon>
    </lineage>
</organism>
<name>A0A6L2MZB4_TANCI</name>
<proteinExistence type="predicted"/>
<evidence type="ECO:0000313" key="2">
    <source>
        <dbReference type="EMBL" id="GEU77745.1"/>
    </source>
</evidence>
<sequence length="202" mass="22405">MIEYVSSVKSDMVIHTTKTDMMKLLVEIECFAMSADKSDKETGSSHGLQPKQADLSCVHALNEPHLREIHVIPIISTQEYMKKVVEDVGGDEDFNSEPHQKLFKNGKLEQVVAIVKSCSSNAIGDLIVTMKDLTDTIPRIIHHKVIGDHGYGKDITLGAAMILANVLVFTHKPSKNYLNTTMRNVVKVFRKDTVPESRSGSS</sequence>
<comment type="caution">
    <text evidence="2">The sequence shown here is derived from an EMBL/GenBank/DDBJ whole genome shotgun (WGS) entry which is preliminary data.</text>
</comment>
<protein>
    <recommendedName>
        <fullName evidence="1">Homologous recombination OB-fold protein OB-fold domain-containing protein</fullName>
    </recommendedName>
</protein>